<organism evidence="2 3">
    <name type="scientific">Brassica campestris</name>
    <name type="common">Field mustard</name>
    <dbReference type="NCBI Taxonomy" id="3711"/>
    <lineage>
        <taxon>Eukaryota</taxon>
        <taxon>Viridiplantae</taxon>
        <taxon>Streptophyta</taxon>
        <taxon>Embryophyta</taxon>
        <taxon>Tracheophyta</taxon>
        <taxon>Spermatophyta</taxon>
        <taxon>Magnoliopsida</taxon>
        <taxon>eudicotyledons</taxon>
        <taxon>Gunneridae</taxon>
        <taxon>Pentapetalae</taxon>
        <taxon>rosids</taxon>
        <taxon>malvids</taxon>
        <taxon>Brassicales</taxon>
        <taxon>Brassicaceae</taxon>
        <taxon>Brassiceae</taxon>
        <taxon>Brassica</taxon>
    </lineage>
</organism>
<keyword evidence="1" id="KW-0472">Membrane</keyword>
<feature type="transmembrane region" description="Helical" evidence="1">
    <location>
        <begin position="49"/>
        <end position="80"/>
    </location>
</feature>
<evidence type="ECO:0000313" key="3">
    <source>
        <dbReference type="Proteomes" id="UP000264353"/>
    </source>
</evidence>
<dbReference type="EMBL" id="CM010634">
    <property type="protein sequence ID" value="RID55579.1"/>
    <property type="molecule type" value="Genomic_DNA"/>
</dbReference>
<gene>
    <name evidence="2" type="ORF">BRARA_G02832</name>
</gene>
<evidence type="ECO:0000313" key="2">
    <source>
        <dbReference type="EMBL" id="RID55579.1"/>
    </source>
</evidence>
<keyword evidence="1" id="KW-0812">Transmembrane</keyword>
<dbReference type="Proteomes" id="UP000264353">
    <property type="component" value="Chromosome A7"/>
</dbReference>
<accession>A0A397YQ94</accession>
<name>A0A397YQ94_BRACM</name>
<dbReference type="OrthoDB" id="1688388at2759"/>
<evidence type="ECO:0000256" key="1">
    <source>
        <dbReference type="SAM" id="Phobius"/>
    </source>
</evidence>
<proteinExistence type="predicted"/>
<keyword evidence="1" id="KW-1133">Transmembrane helix</keyword>
<dbReference type="AlphaFoldDB" id="A0A397YQ94"/>
<sequence>MWQMRVSLVQVQHILFSKFPPSASSSSTKFISQRCNQLENLKMIISIQTAMDLIVAGFSLMFGFGLYALIAAVLCSVAFLHHVRSAPPSASVLISSRR</sequence>
<reference evidence="2 3" key="1">
    <citation type="submission" date="2018-06" db="EMBL/GenBank/DDBJ databases">
        <title>WGS assembly of Brassica rapa FPsc.</title>
        <authorList>
            <person name="Bowman J."/>
            <person name="Kohchi T."/>
            <person name="Yamato K."/>
            <person name="Jenkins J."/>
            <person name="Shu S."/>
            <person name="Ishizaki K."/>
            <person name="Yamaoka S."/>
            <person name="Nishihama R."/>
            <person name="Nakamura Y."/>
            <person name="Berger F."/>
            <person name="Adam C."/>
            <person name="Aki S."/>
            <person name="Althoff F."/>
            <person name="Araki T."/>
            <person name="Arteaga-Vazquez M."/>
            <person name="Balasubrmanian S."/>
            <person name="Bauer D."/>
            <person name="Boehm C."/>
            <person name="Briginshaw L."/>
            <person name="Caballero-Perez J."/>
            <person name="Catarino B."/>
            <person name="Chen F."/>
            <person name="Chiyoda S."/>
            <person name="Chovatia M."/>
            <person name="Davies K."/>
            <person name="Delmans M."/>
            <person name="Demura T."/>
            <person name="Dierschke T."/>
            <person name="Dolan L."/>
            <person name="Dorantes-Acosta A."/>
            <person name="Eklund D."/>
            <person name="Florent S."/>
            <person name="Flores-Sandoval E."/>
            <person name="Fujiyama A."/>
            <person name="Fukuzawa H."/>
            <person name="Galik B."/>
            <person name="Grimanelli D."/>
            <person name="Grimwood J."/>
            <person name="Grossniklaus U."/>
            <person name="Hamada T."/>
            <person name="Haseloff J."/>
            <person name="Hetherington A."/>
            <person name="Higo A."/>
            <person name="Hirakawa Y."/>
            <person name="Hundley H."/>
            <person name="Ikeda Y."/>
            <person name="Inoue K."/>
            <person name="Inoue S."/>
            <person name="Ishida S."/>
            <person name="Jia Q."/>
            <person name="Kakita M."/>
            <person name="Kanazawa T."/>
            <person name="Kawai Y."/>
            <person name="Kawashima T."/>
            <person name="Kennedy M."/>
            <person name="Kinose K."/>
            <person name="Kinoshita T."/>
            <person name="Kohara Y."/>
            <person name="Koide E."/>
            <person name="Komatsu K."/>
            <person name="Kopischke S."/>
            <person name="Kubo M."/>
            <person name="Kyozuka J."/>
            <person name="Lagercrantz U."/>
            <person name="Lin S."/>
            <person name="Lindquist E."/>
            <person name="Lipzen A."/>
            <person name="Lu C."/>
            <person name="Luna E."/>
            <person name="Martienssen R."/>
            <person name="Minamino N."/>
            <person name="Mizutani M."/>
            <person name="Mizutani M."/>
            <person name="Mochizuki N."/>
            <person name="Monte I."/>
            <person name="Mosher R."/>
            <person name="Nagasaki H."/>
            <person name="Nakagami H."/>
            <person name="Naramoto S."/>
            <person name="Nishitani K."/>
            <person name="Ohtani M."/>
            <person name="Okamoto T."/>
            <person name="Okumura M."/>
            <person name="Phillips J."/>
            <person name="Pollak B."/>
            <person name="Reinders A."/>
            <person name="Roevekamp M."/>
            <person name="Sano R."/>
            <person name="Sawa S."/>
            <person name="Schmid M."/>
            <person name="Shirakawa M."/>
            <person name="Solano R."/>
            <person name="Spunde A."/>
            <person name="Suetsugu N."/>
            <person name="Sugano S."/>
            <person name="Sugiyama A."/>
            <person name="Sun R."/>
            <person name="Suzuki Y."/>
            <person name="Takenaka M."/>
            <person name="Takezawa D."/>
            <person name="Tomogane H."/>
            <person name="Tsuzuki M."/>
            <person name="Ueda T."/>
            <person name="Umeda M."/>
            <person name="Ward J."/>
            <person name="Watanabe Y."/>
            <person name="Yazaki K."/>
            <person name="Yokoyama R."/>
            <person name="Yoshitake Y."/>
            <person name="Yotsui I."/>
            <person name="Zachgo S."/>
            <person name="Schmutz J."/>
        </authorList>
    </citation>
    <scope>NUCLEOTIDE SEQUENCE [LARGE SCALE GENOMIC DNA]</scope>
    <source>
        <strain evidence="3">cv. B-3</strain>
    </source>
</reference>
<protein>
    <submittedName>
        <fullName evidence="2">Uncharacterized protein</fullName>
    </submittedName>
</protein>